<protein>
    <submittedName>
        <fullName evidence="1">Uncharacterized protein</fullName>
    </submittedName>
</protein>
<evidence type="ECO:0000313" key="1">
    <source>
        <dbReference type="EMBL" id="KKL92123.1"/>
    </source>
</evidence>
<gene>
    <name evidence="1" type="ORF">LCGC14_1887810</name>
</gene>
<sequence>MSESHWVVVSGVMSEMIPITDDGLGPIEEWCDVVGVEAATRRKAIVAGVKEMPKWATYQRKDSCSPFTGVIAELAECPHGFCWCDMMDPDPHPTQGDYCEACDAEVSRQPF</sequence>
<name>A0A0F9G0J8_9ZZZZ</name>
<accession>A0A0F9G0J8</accession>
<reference evidence="1" key="1">
    <citation type="journal article" date="2015" name="Nature">
        <title>Complex archaea that bridge the gap between prokaryotes and eukaryotes.</title>
        <authorList>
            <person name="Spang A."/>
            <person name="Saw J.H."/>
            <person name="Jorgensen S.L."/>
            <person name="Zaremba-Niedzwiedzka K."/>
            <person name="Martijn J."/>
            <person name="Lind A.E."/>
            <person name="van Eijk R."/>
            <person name="Schleper C."/>
            <person name="Guy L."/>
            <person name="Ettema T.J."/>
        </authorList>
    </citation>
    <scope>NUCLEOTIDE SEQUENCE</scope>
</reference>
<organism evidence="1">
    <name type="scientific">marine sediment metagenome</name>
    <dbReference type="NCBI Taxonomy" id="412755"/>
    <lineage>
        <taxon>unclassified sequences</taxon>
        <taxon>metagenomes</taxon>
        <taxon>ecological metagenomes</taxon>
    </lineage>
</organism>
<dbReference type="EMBL" id="LAZR01019550">
    <property type="protein sequence ID" value="KKL92123.1"/>
    <property type="molecule type" value="Genomic_DNA"/>
</dbReference>
<proteinExistence type="predicted"/>
<dbReference type="AlphaFoldDB" id="A0A0F9G0J8"/>
<comment type="caution">
    <text evidence="1">The sequence shown here is derived from an EMBL/GenBank/DDBJ whole genome shotgun (WGS) entry which is preliminary data.</text>
</comment>